<dbReference type="EMBL" id="BAABKE010000008">
    <property type="protein sequence ID" value="GAA5102930.1"/>
    <property type="molecule type" value="Genomic_DNA"/>
</dbReference>
<evidence type="ECO:0000313" key="7">
    <source>
        <dbReference type="EMBL" id="GAA5102930.1"/>
    </source>
</evidence>
<proteinExistence type="predicted"/>
<sequence>MNRIIKTMSISAVIFGLSACATQTTGLEGYTTTATESYQCGTDQITATFLNHEDNSIALMSINDENPILLANIISASGAKYQGGIYELWTKGDTATFRNLLKAPKRNIQCKTVTTKSI</sequence>
<keyword evidence="1 5" id="KW-0732">Signal</keyword>
<evidence type="ECO:0000256" key="4">
    <source>
        <dbReference type="ARBA" id="ARBA00023288"/>
    </source>
</evidence>
<feature type="chain" id="PRO_5046061337" description="C-type lysozyme inhibitor domain-containing protein" evidence="5">
    <location>
        <begin position="22"/>
        <end position="118"/>
    </location>
</feature>
<keyword evidence="4" id="KW-0449">Lipoprotein</keyword>
<dbReference type="InterPro" id="IPR036328">
    <property type="entry name" value="MliC_sf"/>
</dbReference>
<evidence type="ECO:0000256" key="5">
    <source>
        <dbReference type="SAM" id="SignalP"/>
    </source>
</evidence>
<reference evidence="8" key="1">
    <citation type="journal article" date="2019" name="Int. J. Syst. Evol. Microbiol.">
        <title>The Global Catalogue of Microorganisms (GCM) 10K type strain sequencing project: providing services to taxonomists for standard genome sequencing and annotation.</title>
        <authorList>
            <consortium name="The Broad Institute Genomics Platform"/>
            <consortium name="The Broad Institute Genome Sequencing Center for Infectious Disease"/>
            <person name="Wu L."/>
            <person name="Ma J."/>
        </authorList>
    </citation>
    <scope>NUCLEOTIDE SEQUENCE [LARGE SCALE GENOMIC DNA]</scope>
    <source>
        <strain evidence="8">JCM 18424</strain>
    </source>
</reference>
<keyword evidence="3" id="KW-0564">Palmitate</keyword>
<comment type="caution">
    <text evidence="7">The sequence shown here is derived from an EMBL/GenBank/DDBJ whole genome shotgun (WGS) entry which is preliminary data.</text>
</comment>
<gene>
    <name evidence="7" type="ORF">GCM10023338_20780</name>
</gene>
<dbReference type="RefSeq" id="WP_077926401.1">
    <property type="nucleotide sequence ID" value="NZ_BAABKE010000008.1"/>
</dbReference>
<keyword evidence="2" id="KW-0472">Membrane</keyword>
<protein>
    <recommendedName>
        <fullName evidence="6">C-type lysozyme inhibitor domain-containing protein</fullName>
    </recommendedName>
</protein>
<evidence type="ECO:0000259" key="6">
    <source>
        <dbReference type="Pfam" id="PF09864"/>
    </source>
</evidence>
<evidence type="ECO:0000256" key="3">
    <source>
        <dbReference type="ARBA" id="ARBA00023139"/>
    </source>
</evidence>
<dbReference type="Proteomes" id="UP001500631">
    <property type="component" value="Unassembled WGS sequence"/>
</dbReference>
<name>A0ABP9MY71_9GAMM</name>
<dbReference type="PROSITE" id="PS51257">
    <property type="entry name" value="PROKAR_LIPOPROTEIN"/>
    <property type="match status" value="1"/>
</dbReference>
<dbReference type="SUPFAM" id="SSF141488">
    <property type="entry name" value="YdhA-like"/>
    <property type="match status" value="1"/>
</dbReference>
<evidence type="ECO:0000256" key="1">
    <source>
        <dbReference type="ARBA" id="ARBA00022729"/>
    </source>
</evidence>
<dbReference type="Pfam" id="PF09864">
    <property type="entry name" value="MliC"/>
    <property type="match status" value="1"/>
</dbReference>
<evidence type="ECO:0000256" key="2">
    <source>
        <dbReference type="ARBA" id="ARBA00023136"/>
    </source>
</evidence>
<evidence type="ECO:0000313" key="8">
    <source>
        <dbReference type="Proteomes" id="UP001500631"/>
    </source>
</evidence>
<dbReference type="Gene3D" id="2.40.128.200">
    <property type="match status" value="1"/>
</dbReference>
<feature type="signal peptide" evidence="5">
    <location>
        <begin position="1"/>
        <end position="21"/>
    </location>
</feature>
<accession>A0ABP9MY71</accession>
<feature type="domain" description="C-type lysozyme inhibitor" evidence="6">
    <location>
        <begin position="38"/>
        <end position="104"/>
    </location>
</feature>
<keyword evidence="8" id="KW-1185">Reference proteome</keyword>
<organism evidence="7 8">
    <name type="scientific">Wohlfahrtiimonas larvae</name>
    <dbReference type="NCBI Taxonomy" id="1157986"/>
    <lineage>
        <taxon>Bacteria</taxon>
        <taxon>Pseudomonadati</taxon>
        <taxon>Pseudomonadota</taxon>
        <taxon>Gammaproteobacteria</taxon>
        <taxon>Cardiobacteriales</taxon>
        <taxon>Ignatzschineriaceae</taxon>
        <taxon>Wohlfahrtiimonas</taxon>
    </lineage>
</organism>
<dbReference type="InterPro" id="IPR018660">
    <property type="entry name" value="MliC"/>
</dbReference>